<evidence type="ECO:0000256" key="4">
    <source>
        <dbReference type="ARBA" id="ARBA00023136"/>
    </source>
</evidence>
<evidence type="ECO:0000313" key="6">
    <source>
        <dbReference type="EMBL" id="CAE0435666.1"/>
    </source>
</evidence>
<evidence type="ECO:0000313" key="9">
    <source>
        <dbReference type="EMBL" id="CAE0435669.1"/>
    </source>
</evidence>
<keyword evidence="3 5" id="KW-1133">Transmembrane helix</keyword>
<dbReference type="GO" id="GO:0016020">
    <property type="term" value="C:membrane"/>
    <property type="evidence" value="ECO:0007669"/>
    <property type="project" value="UniProtKB-SubCell"/>
</dbReference>
<organism evidence="8">
    <name type="scientific">Aplanochytrium stocchinoi</name>
    <dbReference type="NCBI Taxonomy" id="215587"/>
    <lineage>
        <taxon>Eukaryota</taxon>
        <taxon>Sar</taxon>
        <taxon>Stramenopiles</taxon>
        <taxon>Bigyra</taxon>
        <taxon>Labyrinthulomycetes</taxon>
        <taxon>Thraustochytrida</taxon>
        <taxon>Thraustochytriidae</taxon>
        <taxon>Aplanochytrium</taxon>
    </lineage>
</organism>
<dbReference type="EMBL" id="HBIN01008047">
    <property type="protein sequence ID" value="CAE0435667.1"/>
    <property type="molecule type" value="Transcribed_RNA"/>
</dbReference>
<evidence type="ECO:0000256" key="5">
    <source>
        <dbReference type="RuleBase" id="RU363107"/>
    </source>
</evidence>
<protein>
    <recommendedName>
        <fullName evidence="5">PRA1 family protein</fullName>
    </recommendedName>
</protein>
<comment type="subcellular location">
    <subcellularLocation>
        <location evidence="1 5">Membrane</location>
        <topology evidence="1 5">Multi-pass membrane protein</topology>
    </subcellularLocation>
</comment>
<keyword evidence="4 5" id="KW-0472">Membrane</keyword>
<dbReference type="EMBL" id="HBIN01008048">
    <property type="protein sequence ID" value="CAE0435668.1"/>
    <property type="molecule type" value="Transcribed_RNA"/>
</dbReference>
<dbReference type="Pfam" id="PF03208">
    <property type="entry name" value="PRA1"/>
    <property type="match status" value="1"/>
</dbReference>
<dbReference type="EMBL" id="HBIN01008046">
    <property type="protein sequence ID" value="CAE0435666.1"/>
    <property type="molecule type" value="Transcribed_RNA"/>
</dbReference>
<dbReference type="EMBL" id="HBIN01008050">
    <property type="protein sequence ID" value="CAE0435670.1"/>
    <property type="molecule type" value="Transcribed_RNA"/>
</dbReference>
<feature type="transmembrane region" description="Helical" evidence="5">
    <location>
        <begin position="127"/>
        <end position="148"/>
    </location>
</feature>
<evidence type="ECO:0000256" key="1">
    <source>
        <dbReference type="ARBA" id="ARBA00004141"/>
    </source>
</evidence>
<proteinExistence type="inferred from homology"/>
<evidence type="ECO:0000256" key="3">
    <source>
        <dbReference type="ARBA" id="ARBA00022989"/>
    </source>
</evidence>
<accession>A0A6S8BEA2</accession>
<dbReference type="AlphaFoldDB" id="A0A6S8BEA2"/>
<sequence length="239" mass="26733">MATDGRETEVYATEVLTSPQDFIDVPKAEIVTDTSVANSDPGAVEGDGFLSKLQQDVRFQGAFAVTKAMCQNAAKYNPLQGISSSSQLTSRIKREGLACVNPREYTKPQSREEWTTRLRSNVSFFRVSYGTTVVFFLFYFLLTSPFLLMELLTVTGLWTYFFQIKGADEVVTIGQYNLGRKEKLLVMVPLTAFVCVFGGLLSYFIWVAFVSAFFIGAHASFRNQIEPNPLDELADMENV</sequence>
<evidence type="ECO:0000256" key="2">
    <source>
        <dbReference type="ARBA" id="ARBA00022692"/>
    </source>
</evidence>
<name>A0A6S8BEA2_9STRA</name>
<evidence type="ECO:0000313" key="8">
    <source>
        <dbReference type="EMBL" id="CAE0435668.1"/>
    </source>
</evidence>
<reference evidence="8" key="1">
    <citation type="submission" date="2021-01" db="EMBL/GenBank/DDBJ databases">
        <authorList>
            <person name="Corre E."/>
            <person name="Pelletier E."/>
            <person name="Niang G."/>
            <person name="Scheremetjew M."/>
            <person name="Finn R."/>
            <person name="Kale V."/>
            <person name="Holt S."/>
            <person name="Cochrane G."/>
            <person name="Meng A."/>
            <person name="Brown T."/>
            <person name="Cohen L."/>
        </authorList>
    </citation>
    <scope>NUCLEOTIDE SEQUENCE</scope>
    <source>
        <strain evidence="8">GSBS06</strain>
    </source>
</reference>
<comment type="similarity">
    <text evidence="5">Belongs to the PRA1 family.</text>
</comment>
<feature type="transmembrane region" description="Helical" evidence="5">
    <location>
        <begin position="190"/>
        <end position="215"/>
    </location>
</feature>
<keyword evidence="2 5" id="KW-0812">Transmembrane</keyword>
<dbReference type="InterPro" id="IPR004895">
    <property type="entry name" value="Prenylated_rab_accept_PRA1"/>
</dbReference>
<gene>
    <name evidence="6" type="ORF">ASTO00021_LOCUS5946</name>
    <name evidence="7" type="ORF">ASTO00021_LOCUS5947</name>
    <name evidence="8" type="ORF">ASTO00021_LOCUS5948</name>
    <name evidence="9" type="ORF">ASTO00021_LOCUS5949</name>
    <name evidence="10" type="ORF">ASTO00021_LOCUS5950</name>
</gene>
<dbReference type="PANTHER" id="PTHR19317:SF0">
    <property type="entry name" value="PRENYLATED RAB ACCEPTOR PROTEIN 1"/>
    <property type="match status" value="1"/>
</dbReference>
<evidence type="ECO:0000313" key="10">
    <source>
        <dbReference type="EMBL" id="CAE0435670.1"/>
    </source>
</evidence>
<evidence type="ECO:0000313" key="7">
    <source>
        <dbReference type="EMBL" id="CAE0435667.1"/>
    </source>
</evidence>
<dbReference type="PANTHER" id="PTHR19317">
    <property type="entry name" value="PRENYLATED RAB ACCEPTOR 1-RELATED"/>
    <property type="match status" value="1"/>
</dbReference>
<dbReference type="GO" id="GO:0005794">
    <property type="term" value="C:Golgi apparatus"/>
    <property type="evidence" value="ECO:0007669"/>
    <property type="project" value="TreeGrafter"/>
</dbReference>
<dbReference type="EMBL" id="HBIN01008049">
    <property type="protein sequence ID" value="CAE0435669.1"/>
    <property type="molecule type" value="Transcribed_RNA"/>
</dbReference>